<dbReference type="GO" id="GO:0000175">
    <property type="term" value="F:3'-5'-RNA exonuclease activity"/>
    <property type="evidence" value="ECO:0007669"/>
    <property type="project" value="InterPro"/>
</dbReference>
<evidence type="ECO:0000259" key="5">
    <source>
        <dbReference type="SMART" id="SM00479"/>
    </source>
</evidence>
<dbReference type="SUPFAM" id="SSF53098">
    <property type="entry name" value="Ribonuclease H-like"/>
    <property type="match status" value="1"/>
</dbReference>
<keyword evidence="2" id="KW-0540">Nuclease</keyword>
<dbReference type="OrthoDB" id="270189at2759"/>
<reference evidence="6 7" key="1">
    <citation type="submission" date="2018-11" db="EMBL/GenBank/DDBJ databases">
        <title>Genome sequence of Saitozyma podzolica DSM 27192.</title>
        <authorList>
            <person name="Aliyu H."/>
            <person name="Gorte O."/>
            <person name="Ochsenreither K."/>
        </authorList>
    </citation>
    <scope>NUCLEOTIDE SEQUENCE [LARGE SCALE GENOMIC DNA]</scope>
    <source>
        <strain evidence="6 7">DSM 27192</strain>
    </source>
</reference>
<dbReference type="InterPro" id="IPR013520">
    <property type="entry name" value="Ribonucl_H"/>
</dbReference>
<evidence type="ECO:0000256" key="1">
    <source>
        <dbReference type="ARBA" id="ARBA00009921"/>
    </source>
</evidence>
<dbReference type="STRING" id="1890683.A0A427Y845"/>
<comment type="similarity">
    <text evidence="1">Belongs to the oligoribonuclease family.</text>
</comment>
<comment type="caution">
    <text evidence="6">The sequence shown here is derived from an EMBL/GenBank/DDBJ whole genome shotgun (WGS) entry which is preliminary data.</text>
</comment>
<gene>
    <name evidence="6" type="ORF">EHS25_003170</name>
</gene>
<feature type="domain" description="Exonuclease" evidence="5">
    <location>
        <begin position="12"/>
        <end position="189"/>
    </location>
</feature>
<keyword evidence="7" id="KW-1185">Reference proteome</keyword>
<dbReference type="InterPro" id="IPR012337">
    <property type="entry name" value="RNaseH-like_sf"/>
</dbReference>
<dbReference type="InterPro" id="IPR036397">
    <property type="entry name" value="RNaseH_sf"/>
</dbReference>
<evidence type="ECO:0000256" key="4">
    <source>
        <dbReference type="ARBA" id="ARBA00022839"/>
    </source>
</evidence>
<dbReference type="NCBIfam" id="NF003765">
    <property type="entry name" value="PRK05359.1"/>
    <property type="match status" value="1"/>
</dbReference>
<dbReference type="Gene3D" id="3.30.420.10">
    <property type="entry name" value="Ribonuclease H-like superfamily/Ribonuclease H"/>
    <property type="match status" value="1"/>
</dbReference>
<evidence type="ECO:0000256" key="2">
    <source>
        <dbReference type="ARBA" id="ARBA00022722"/>
    </source>
</evidence>
<keyword evidence="3" id="KW-0378">Hydrolase</keyword>
<dbReference type="GO" id="GO:0003676">
    <property type="term" value="F:nucleic acid binding"/>
    <property type="evidence" value="ECO:0007669"/>
    <property type="project" value="InterPro"/>
</dbReference>
<dbReference type="SMART" id="SM00479">
    <property type="entry name" value="EXOIII"/>
    <property type="match status" value="1"/>
</dbReference>
<keyword evidence="4" id="KW-0269">Exonuclease</keyword>
<dbReference type="FunFam" id="3.30.420.10:FF:000003">
    <property type="entry name" value="Oligoribonuclease"/>
    <property type="match status" value="1"/>
</dbReference>
<name>A0A427Y845_9TREE</name>
<dbReference type="Proteomes" id="UP000279259">
    <property type="component" value="Unassembled WGS sequence"/>
</dbReference>
<evidence type="ECO:0000256" key="3">
    <source>
        <dbReference type="ARBA" id="ARBA00022801"/>
    </source>
</evidence>
<evidence type="ECO:0000313" key="7">
    <source>
        <dbReference type="Proteomes" id="UP000279259"/>
    </source>
</evidence>
<dbReference type="CDD" id="cd06135">
    <property type="entry name" value="Orn"/>
    <property type="match status" value="1"/>
</dbReference>
<dbReference type="InterPro" id="IPR022894">
    <property type="entry name" value="Oligoribonuclease"/>
</dbReference>
<evidence type="ECO:0000313" key="6">
    <source>
        <dbReference type="EMBL" id="RSH87261.1"/>
    </source>
</evidence>
<dbReference type="AlphaFoldDB" id="A0A427Y845"/>
<dbReference type="PANTHER" id="PTHR11046:SF0">
    <property type="entry name" value="OLIGORIBONUCLEASE, MITOCHONDRIAL"/>
    <property type="match status" value="1"/>
</dbReference>
<dbReference type="PANTHER" id="PTHR11046">
    <property type="entry name" value="OLIGORIBONUCLEASE, MITOCHONDRIAL"/>
    <property type="match status" value="1"/>
</dbReference>
<dbReference type="Pfam" id="PF00929">
    <property type="entry name" value="RNase_T"/>
    <property type="match status" value="1"/>
</dbReference>
<proteinExistence type="inferred from homology"/>
<dbReference type="GO" id="GO:0005739">
    <property type="term" value="C:mitochondrion"/>
    <property type="evidence" value="ECO:0007669"/>
    <property type="project" value="TreeGrafter"/>
</dbReference>
<dbReference type="EMBL" id="RSCD01000017">
    <property type="protein sequence ID" value="RSH87261.1"/>
    <property type="molecule type" value="Genomic_DNA"/>
</dbReference>
<accession>A0A427Y845</accession>
<protein>
    <recommendedName>
        <fullName evidence="5">Exonuclease domain-containing protein</fullName>
    </recommendedName>
</protein>
<organism evidence="6 7">
    <name type="scientific">Saitozyma podzolica</name>
    <dbReference type="NCBI Taxonomy" id="1890683"/>
    <lineage>
        <taxon>Eukaryota</taxon>
        <taxon>Fungi</taxon>
        <taxon>Dikarya</taxon>
        <taxon>Basidiomycota</taxon>
        <taxon>Agaricomycotina</taxon>
        <taxon>Tremellomycetes</taxon>
        <taxon>Tremellales</taxon>
        <taxon>Trimorphomycetaceae</taxon>
        <taxon>Saitozyma</taxon>
    </lineage>
</organism>
<sequence>MSGSPLTYGDGPLVWVDCEMTGLEDTDVIIEIAVIITNGHLEPVDEGIDYVIRTEKSVLDAMGEWCTTQHRKSGLTDACLSSPHTRQDVVARVQEYVERWVPEKGAGVLAGSSVHADARWLRREMPDLMRHLSYRIVDVSSIKEMCRRWYPSVTAAEKARRTAEASHRALDDIQASIRELKFYRDNIFIPLEPVQERTVGEGEGNSAAAVPAVPAVPVVRKTDM</sequence>